<reference evidence="1 2" key="1">
    <citation type="submission" date="2020-02" db="EMBL/GenBank/DDBJ databases">
        <title>Characterization of phylogenetic diversity of novel bifidobacterial species isolated in Czech ZOOs.</title>
        <authorList>
            <person name="Lugli G.A."/>
            <person name="Vera N.B."/>
            <person name="Ventura M."/>
        </authorList>
    </citation>
    <scope>NUCLEOTIDE SEQUENCE [LARGE SCALE GENOMIC DNA]</scope>
    <source>
        <strain evidence="1 2">DSM 109958</strain>
    </source>
</reference>
<dbReference type="Proteomes" id="UP000588277">
    <property type="component" value="Unassembled WGS sequence"/>
</dbReference>
<keyword evidence="2" id="KW-1185">Reference proteome</keyword>
<dbReference type="AlphaFoldDB" id="A0A7Y0F002"/>
<dbReference type="EMBL" id="JAAIIH010000001">
    <property type="protein sequence ID" value="NMM99503.1"/>
    <property type="molecule type" value="Genomic_DNA"/>
</dbReference>
<name>A0A7Y0F002_9BIFI</name>
<proteinExistence type="predicted"/>
<protein>
    <submittedName>
        <fullName evidence="1">Uncharacterized protein</fullName>
    </submittedName>
</protein>
<comment type="caution">
    <text evidence="1">The sequence shown here is derived from an EMBL/GenBank/DDBJ whole genome shotgun (WGS) entry which is preliminary data.</text>
</comment>
<dbReference type="RefSeq" id="WP_169274685.1">
    <property type="nucleotide sequence ID" value="NZ_JAAIIH010000001.1"/>
</dbReference>
<evidence type="ECO:0000313" key="2">
    <source>
        <dbReference type="Proteomes" id="UP000588277"/>
    </source>
</evidence>
<evidence type="ECO:0000313" key="1">
    <source>
        <dbReference type="EMBL" id="NMM99503.1"/>
    </source>
</evidence>
<sequence>MMARIFDYMNARLADYYALCQQWMHERAQTVSDAGAGDVDWFARWYAARV</sequence>
<organism evidence="1 2">
    <name type="scientific">Bifidobacterium moraviense</name>
    <dbReference type="NCBI Taxonomy" id="2675323"/>
    <lineage>
        <taxon>Bacteria</taxon>
        <taxon>Bacillati</taxon>
        <taxon>Actinomycetota</taxon>
        <taxon>Actinomycetes</taxon>
        <taxon>Bifidobacteriales</taxon>
        <taxon>Bifidobacteriaceae</taxon>
        <taxon>Bifidobacterium</taxon>
    </lineage>
</organism>
<accession>A0A7Y0F002</accession>
<gene>
    <name evidence="1" type="ORF">G1C96_0080</name>
</gene>